<dbReference type="PANTHER" id="PTHR46601">
    <property type="entry name" value="ULP_PROTEASE DOMAIN-CONTAINING PROTEIN"/>
    <property type="match status" value="1"/>
</dbReference>
<proteinExistence type="predicted"/>
<accession>A0ABD2WEB3</accession>
<reference evidence="1 2" key="1">
    <citation type="journal article" date="2024" name="bioRxiv">
        <title>A reference genome for Trichogramma kaykai: A tiny desert-dwelling parasitoid wasp with competing sex-ratio distorters.</title>
        <authorList>
            <person name="Culotta J."/>
            <person name="Lindsey A.R."/>
        </authorList>
    </citation>
    <scope>NUCLEOTIDE SEQUENCE [LARGE SCALE GENOMIC DNA]</scope>
    <source>
        <strain evidence="1 2">KSX58</strain>
    </source>
</reference>
<evidence type="ECO:0000313" key="2">
    <source>
        <dbReference type="Proteomes" id="UP001627154"/>
    </source>
</evidence>
<name>A0ABD2WEB3_9HYME</name>
<keyword evidence="2" id="KW-1185">Reference proteome</keyword>
<organism evidence="1 2">
    <name type="scientific">Trichogramma kaykai</name>
    <dbReference type="NCBI Taxonomy" id="54128"/>
    <lineage>
        <taxon>Eukaryota</taxon>
        <taxon>Metazoa</taxon>
        <taxon>Ecdysozoa</taxon>
        <taxon>Arthropoda</taxon>
        <taxon>Hexapoda</taxon>
        <taxon>Insecta</taxon>
        <taxon>Pterygota</taxon>
        <taxon>Neoptera</taxon>
        <taxon>Endopterygota</taxon>
        <taxon>Hymenoptera</taxon>
        <taxon>Apocrita</taxon>
        <taxon>Proctotrupomorpha</taxon>
        <taxon>Chalcidoidea</taxon>
        <taxon>Trichogrammatidae</taxon>
        <taxon>Trichogramma</taxon>
    </lineage>
</organism>
<comment type="caution">
    <text evidence="1">The sequence shown here is derived from an EMBL/GenBank/DDBJ whole genome shotgun (WGS) entry which is preliminary data.</text>
</comment>
<dbReference type="AlphaFoldDB" id="A0ABD2WEB3"/>
<sequence length="533" mass="61514">MYQIQSENRSSLIYQQKADIAVLNQIKEKFAASDNKDERILLLTLAPKFWNRNEMIKEFKCTEWEARKAKKLVSEHGILTYPPKKRSKTLPLETETLVKNFYERDDVSRLMPGMKECISVKNKDGSRVHVQKRFLLGDLGDLYSQFKNEHETIQIGFTKFTLLRPSHCVLSGSSGTHNVCVYVHHENVNLMLEAADLPQLNFTENTHLRSDDYREFIKAVVCSNPSDDCFLGNCLDCLNATDLRKQLNAIFRDNHINEITFYNWLHTDRCNIASQTMNSHEHLKENLTDGQFLVSCDFAENYAFVVQNSAQSFYWNNNQATIFTVVVYYKEKNEEKHKSLAIISDNLAHDTVAVYVYQKIIIEYLKNSFEPKRIFYFIDGAAQHFKNKNNFQNLLHHKEDFGIPAEWHFSATAHGKGACDGIGANIKRGARRASLQLISKNHITSVKTLHAWAITYCKETEVFISKKTDYEQTAQQLKARFKKNKPIPGTLQYHAFIPLDGAFIVVAFLRIRTTLIKLICSLVKYFILLGKPK</sequence>
<evidence type="ECO:0000313" key="1">
    <source>
        <dbReference type="EMBL" id="KAL3391328.1"/>
    </source>
</evidence>
<dbReference type="PANTHER" id="PTHR46601:SF1">
    <property type="entry name" value="ADF-H DOMAIN-CONTAINING PROTEIN"/>
    <property type="match status" value="1"/>
</dbReference>
<protein>
    <submittedName>
        <fullName evidence="1">Uncharacterized protein</fullName>
    </submittedName>
</protein>
<gene>
    <name evidence="1" type="ORF">TKK_014049</name>
</gene>
<dbReference type="EMBL" id="JBJJXI010000111">
    <property type="protein sequence ID" value="KAL3391328.1"/>
    <property type="molecule type" value="Genomic_DNA"/>
</dbReference>
<dbReference type="Proteomes" id="UP001627154">
    <property type="component" value="Unassembled WGS sequence"/>
</dbReference>